<comment type="caution">
    <text evidence="2">The sequence shown here is derived from an EMBL/GenBank/DDBJ whole genome shotgun (WGS) entry which is preliminary data.</text>
</comment>
<dbReference type="AlphaFoldDB" id="A0A562TWU0"/>
<evidence type="ECO:0000259" key="1">
    <source>
        <dbReference type="Pfam" id="PF04480"/>
    </source>
</evidence>
<dbReference type="EMBL" id="VLLI01000009">
    <property type="protein sequence ID" value="TWI98042.1"/>
    <property type="molecule type" value="Genomic_DNA"/>
</dbReference>
<organism evidence="2 3">
    <name type="scientific">Mucilaginibacter frigoritolerans</name>
    <dbReference type="NCBI Taxonomy" id="652788"/>
    <lineage>
        <taxon>Bacteria</taxon>
        <taxon>Pseudomonadati</taxon>
        <taxon>Bacteroidota</taxon>
        <taxon>Sphingobacteriia</taxon>
        <taxon>Sphingobacteriales</taxon>
        <taxon>Sphingobacteriaceae</taxon>
        <taxon>Mucilaginibacter</taxon>
    </lineage>
</organism>
<dbReference type="InterPro" id="IPR007569">
    <property type="entry name" value="DUF559"/>
</dbReference>
<gene>
    <name evidence="2" type="ORF">JN11_03121</name>
</gene>
<dbReference type="RefSeq" id="WP_211360779.1">
    <property type="nucleotide sequence ID" value="NZ_VLLI01000009.1"/>
</dbReference>
<evidence type="ECO:0000313" key="3">
    <source>
        <dbReference type="Proteomes" id="UP000317010"/>
    </source>
</evidence>
<reference evidence="2 3" key="1">
    <citation type="submission" date="2019-07" db="EMBL/GenBank/DDBJ databases">
        <title>Genomic Encyclopedia of Archaeal and Bacterial Type Strains, Phase II (KMG-II): from individual species to whole genera.</title>
        <authorList>
            <person name="Goeker M."/>
        </authorList>
    </citation>
    <scope>NUCLEOTIDE SEQUENCE [LARGE SCALE GENOMIC DNA]</scope>
    <source>
        <strain evidence="2 3">ATCC BAA-1854</strain>
    </source>
</reference>
<proteinExistence type="predicted"/>
<dbReference type="Proteomes" id="UP000317010">
    <property type="component" value="Unassembled WGS sequence"/>
</dbReference>
<accession>A0A562TWU0</accession>
<keyword evidence="3" id="KW-1185">Reference proteome</keyword>
<sequence>MKKKLFLGANPEIFANAKALRYNMTPAENMLWSHLNIKIDNAKFRRQHILLEVILQIFIVISINS</sequence>
<name>A0A562TWU0_9SPHI</name>
<feature type="domain" description="DUF559" evidence="1">
    <location>
        <begin position="15"/>
        <end position="56"/>
    </location>
</feature>
<evidence type="ECO:0000313" key="2">
    <source>
        <dbReference type="EMBL" id="TWI98042.1"/>
    </source>
</evidence>
<protein>
    <submittedName>
        <fullName evidence="2">Uncharacterized protein DUF559</fullName>
    </submittedName>
</protein>
<dbReference type="Pfam" id="PF04480">
    <property type="entry name" value="DUF559"/>
    <property type="match status" value="1"/>
</dbReference>